<dbReference type="Proteomes" id="UP000030758">
    <property type="component" value="Unassembled WGS sequence"/>
</dbReference>
<dbReference type="EMBL" id="KL367525">
    <property type="protein sequence ID" value="KFD66386.1"/>
    <property type="molecule type" value="Genomic_DNA"/>
</dbReference>
<sequence length="115" mass="13532">MGRLNSFSGRQHRPFPPNMWSTYQRTLQGRDRTNSFAEAAHLRLRSELGVDHPTIWRFIDGLRSVQAGREQHFEYFVRGDESPRKRATNVSRKQCSGSLWTQVLCICVDWRIILR</sequence>
<reference evidence="1 3" key="1">
    <citation type="journal article" date="2014" name="Nat. Genet.">
        <title>Genome and transcriptome of the porcine whipworm Trichuris suis.</title>
        <authorList>
            <person name="Jex A.R."/>
            <person name="Nejsum P."/>
            <person name="Schwarz E.M."/>
            <person name="Hu L."/>
            <person name="Young N.D."/>
            <person name="Hall R.S."/>
            <person name="Korhonen P.K."/>
            <person name="Liao S."/>
            <person name="Thamsborg S."/>
            <person name="Xia J."/>
            <person name="Xu P."/>
            <person name="Wang S."/>
            <person name="Scheerlinck J.P."/>
            <person name="Hofmann A."/>
            <person name="Sternberg P.W."/>
            <person name="Wang J."/>
            <person name="Gasser R.B."/>
        </authorList>
    </citation>
    <scope>NUCLEOTIDE SEQUENCE [LARGE SCALE GENOMIC DNA]</scope>
    <source>
        <strain evidence="2">DCEP-RM93F</strain>
        <strain evidence="1">DCEP-RM93M</strain>
    </source>
</reference>
<dbReference type="EMBL" id="KL363218">
    <property type="protein sequence ID" value="KFD53299.1"/>
    <property type="molecule type" value="Genomic_DNA"/>
</dbReference>
<evidence type="ECO:0000313" key="2">
    <source>
        <dbReference type="EMBL" id="KFD66386.1"/>
    </source>
</evidence>
<evidence type="ECO:0000313" key="3">
    <source>
        <dbReference type="Proteomes" id="UP000030764"/>
    </source>
</evidence>
<organism evidence="1 3">
    <name type="scientific">Trichuris suis</name>
    <name type="common">pig whipworm</name>
    <dbReference type="NCBI Taxonomy" id="68888"/>
    <lineage>
        <taxon>Eukaryota</taxon>
        <taxon>Metazoa</taxon>
        <taxon>Ecdysozoa</taxon>
        <taxon>Nematoda</taxon>
        <taxon>Enoplea</taxon>
        <taxon>Dorylaimia</taxon>
        <taxon>Trichinellida</taxon>
        <taxon>Trichuridae</taxon>
        <taxon>Trichuris</taxon>
    </lineage>
</organism>
<name>A0A085M7V3_9BILA</name>
<proteinExistence type="predicted"/>
<evidence type="ECO:0000313" key="1">
    <source>
        <dbReference type="EMBL" id="KFD53299.1"/>
    </source>
</evidence>
<accession>A0A085M7V3</accession>
<gene>
    <name evidence="1" type="ORF">M513_05780</name>
    <name evidence="2" type="ORF">M514_05780</name>
</gene>
<protein>
    <submittedName>
        <fullName evidence="1">Uncharacterized protein</fullName>
    </submittedName>
</protein>
<keyword evidence="3" id="KW-1185">Reference proteome</keyword>
<dbReference type="AlphaFoldDB" id="A0A085M7V3"/>
<dbReference type="Proteomes" id="UP000030764">
    <property type="component" value="Unassembled WGS sequence"/>
</dbReference>